<evidence type="ECO:0000256" key="1">
    <source>
        <dbReference type="ARBA" id="ARBA00004389"/>
    </source>
</evidence>
<sequence>MLSPSLVFLSLLLCLIRLYLIIPTPTVDRQRRRKNTDTCSLAVFLGSGGHTSEILTLVSAVNFSRYTPRKYIVSEGDHLSVQKAAALELLRFNNASKIDVSNNEQYTILTIPRARQVHQSLLSTLPSAVLSLVACLYHVVLVPMFFPKGNKYGFADALLLNGPGTCFVLCIAVYVNKFLGLPAPKIIYVESFARVQSLSLSGRLLRPFVDRFIVQWPQLLQDRSRGEYHNWLV</sequence>
<dbReference type="Gene3D" id="3.40.50.2000">
    <property type="entry name" value="Glycogen Phosphorylase B"/>
    <property type="match status" value="1"/>
</dbReference>
<dbReference type="GO" id="GO:0031965">
    <property type="term" value="C:nuclear membrane"/>
    <property type="evidence" value="ECO:0007669"/>
    <property type="project" value="UniProtKB-SubCell"/>
</dbReference>
<dbReference type="Pfam" id="PF08660">
    <property type="entry name" value="Alg14"/>
    <property type="match status" value="1"/>
</dbReference>
<comment type="subcellular location">
    <subcellularLocation>
        <location evidence="1 11">Endoplasmic reticulum membrane</location>
        <topology evidence="1 11">Single-pass membrane protein</topology>
    </subcellularLocation>
    <subcellularLocation>
        <location evidence="2">Nucleus membrane</location>
        <topology evidence="2">Single-pass membrane protein</topology>
    </subcellularLocation>
</comment>
<evidence type="ECO:0000256" key="3">
    <source>
        <dbReference type="ARBA" id="ARBA00009731"/>
    </source>
</evidence>
<gene>
    <name evidence="11" type="primary">ALG14</name>
    <name evidence="12" type="ORF">BDZ94DRAFT_1255233</name>
</gene>
<comment type="similarity">
    <text evidence="3 11">Belongs to the ALG14 family.</text>
</comment>
<evidence type="ECO:0000256" key="5">
    <source>
        <dbReference type="ARBA" id="ARBA00017467"/>
    </source>
</evidence>
<dbReference type="PANTHER" id="PTHR12154">
    <property type="entry name" value="GLYCOSYL TRANSFERASE-RELATED"/>
    <property type="match status" value="1"/>
</dbReference>
<evidence type="ECO:0000256" key="10">
    <source>
        <dbReference type="ARBA" id="ARBA00032062"/>
    </source>
</evidence>
<keyword evidence="7 11" id="KW-0256">Endoplasmic reticulum</keyword>
<evidence type="ECO:0000313" key="12">
    <source>
        <dbReference type="EMBL" id="KAF9465069.1"/>
    </source>
</evidence>
<dbReference type="Proteomes" id="UP000807353">
    <property type="component" value="Unassembled WGS sequence"/>
</dbReference>
<dbReference type="GO" id="GO:0043541">
    <property type="term" value="C:UDP-N-acetylglucosamine transferase complex"/>
    <property type="evidence" value="ECO:0007669"/>
    <property type="project" value="TreeGrafter"/>
</dbReference>
<evidence type="ECO:0000256" key="7">
    <source>
        <dbReference type="ARBA" id="ARBA00022824"/>
    </source>
</evidence>
<dbReference type="GO" id="GO:0006488">
    <property type="term" value="P:dolichol-linked oligosaccharide biosynthetic process"/>
    <property type="evidence" value="ECO:0007669"/>
    <property type="project" value="InterPro"/>
</dbReference>
<feature type="transmembrane region" description="Helical" evidence="11">
    <location>
        <begin position="152"/>
        <end position="175"/>
    </location>
</feature>
<dbReference type="AlphaFoldDB" id="A0A9P6CLN2"/>
<accession>A0A9P6CLN2</accession>
<comment type="caution">
    <text evidence="11">Lacks conserved residue(s) required for the propagation of feature annotation.</text>
</comment>
<keyword evidence="6 11" id="KW-0812">Transmembrane</keyword>
<name>A0A9P6CLN2_9AGAR</name>
<evidence type="ECO:0000256" key="11">
    <source>
        <dbReference type="RuleBase" id="RU362127"/>
    </source>
</evidence>
<evidence type="ECO:0000256" key="8">
    <source>
        <dbReference type="ARBA" id="ARBA00022989"/>
    </source>
</evidence>
<dbReference type="InterPro" id="IPR013969">
    <property type="entry name" value="Oligosacch_biosynth_Alg14"/>
</dbReference>
<comment type="subunit">
    <text evidence="4 11">Heterodimer with ALG13 to form a functional enzyme.</text>
</comment>
<keyword evidence="13" id="KW-1185">Reference proteome</keyword>
<evidence type="ECO:0000256" key="4">
    <source>
        <dbReference type="ARBA" id="ARBA00011335"/>
    </source>
</evidence>
<comment type="caution">
    <text evidence="12">The sequence shown here is derived from an EMBL/GenBank/DDBJ whole genome shotgun (WGS) entry which is preliminary data.</text>
</comment>
<keyword evidence="8 11" id="KW-1133">Transmembrane helix</keyword>
<feature type="transmembrane region" description="Helical" evidence="11">
    <location>
        <begin position="6"/>
        <end position="24"/>
    </location>
</feature>
<keyword evidence="9 11" id="KW-0472">Membrane</keyword>
<evidence type="ECO:0000256" key="6">
    <source>
        <dbReference type="ARBA" id="ARBA00022692"/>
    </source>
</evidence>
<evidence type="ECO:0000313" key="13">
    <source>
        <dbReference type="Proteomes" id="UP000807353"/>
    </source>
</evidence>
<organism evidence="12 13">
    <name type="scientific">Collybia nuda</name>
    <dbReference type="NCBI Taxonomy" id="64659"/>
    <lineage>
        <taxon>Eukaryota</taxon>
        <taxon>Fungi</taxon>
        <taxon>Dikarya</taxon>
        <taxon>Basidiomycota</taxon>
        <taxon>Agaricomycotina</taxon>
        <taxon>Agaricomycetes</taxon>
        <taxon>Agaricomycetidae</taxon>
        <taxon>Agaricales</taxon>
        <taxon>Tricholomatineae</taxon>
        <taxon>Clitocybaceae</taxon>
        <taxon>Collybia</taxon>
    </lineage>
</organism>
<dbReference type="PANTHER" id="PTHR12154:SF4">
    <property type="entry name" value="UDP-N-ACETYLGLUCOSAMINE TRANSFERASE SUBUNIT ALG14 HOMOLOG"/>
    <property type="match status" value="1"/>
</dbReference>
<comment type="function">
    <text evidence="11">Involved in protein N-glycosylation. Essential for the second step of the dolichol-linked oligosaccharide pathway. Anchors the catalytic subunit ALG13 to the ER.</text>
</comment>
<evidence type="ECO:0000256" key="2">
    <source>
        <dbReference type="ARBA" id="ARBA00004590"/>
    </source>
</evidence>
<feature type="transmembrane region" description="Helical" evidence="11">
    <location>
        <begin position="121"/>
        <end position="146"/>
    </location>
</feature>
<evidence type="ECO:0000256" key="9">
    <source>
        <dbReference type="ARBA" id="ARBA00023136"/>
    </source>
</evidence>
<dbReference type="OrthoDB" id="17098at2759"/>
<reference evidence="12" key="1">
    <citation type="submission" date="2020-11" db="EMBL/GenBank/DDBJ databases">
        <authorList>
            <consortium name="DOE Joint Genome Institute"/>
            <person name="Ahrendt S."/>
            <person name="Riley R."/>
            <person name="Andreopoulos W."/>
            <person name="Labutti K."/>
            <person name="Pangilinan J."/>
            <person name="Ruiz-Duenas F.J."/>
            <person name="Barrasa J.M."/>
            <person name="Sanchez-Garcia M."/>
            <person name="Camarero S."/>
            <person name="Miyauchi S."/>
            <person name="Serrano A."/>
            <person name="Linde D."/>
            <person name="Babiker R."/>
            <person name="Drula E."/>
            <person name="Ayuso-Fernandez I."/>
            <person name="Pacheco R."/>
            <person name="Padilla G."/>
            <person name="Ferreira P."/>
            <person name="Barriuso J."/>
            <person name="Kellner H."/>
            <person name="Castanera R."/>
            <person name="Alfaro M."/>
            <person name="Ramirez L."/>
            <person name="Pisabarro A.G."/>
            <person name="Kuo A."/>
            <person name="Tritt A."/>
            <person name="Lipzen A."/>
            <person name="He G."/>
            <person name="Yan M."/>
            <person name="Ng V."/>
            <person name="Cullen D."/>
            <person name="Martin F."/>
            <person name="Rosso M.-N."/>
            <person name="Henrissat B."/>
            <person name="Hibbett D."/>
            <person name="Martinez A.T."/>
            <person name="Grigoriev I.V."/>
        </authorList>
    </citation>
    <scope>NUCLEOTIDE SEQUENCE</scope>
    <source>
        <strain evidence="12">CBS 247.69</strain>
    </source>
</reference>
<dbReference type="EMBL" id="MU150250">
    <property type="protein sequence ID" value="KAF9465069.1"/>
    <property type="molecule type" value="Genomic_DNA"/>
</dbReference>
<protein>
    <recommendedName>
        <fullName evidence="5 11">UDP-N-acetylglucosamine transferase subunit ALG14</fullName>
    </recommendedName>
    <alternativeName>
        <fullName evidence="10 11">Asparagine-linked glycosylation protein 14</fullName>
    </alternativeName>
</protein>
<proteinExistence type="inferred from homology"/>
<dbReference type="GO" id="GO:0004577">
    <property type="term" value="F:N-acetylglucosaminyldiphosphodolichol N-acetylglucosaminyltransferase activity"/>
    <property type="evidence" value="ECO:0007669"/>
    <property type="project" value="TreeGrafter"/>
</dbReference>